<evidence type="ECO:0000259" key="1">
    <source>
        <dbReference type="Pfam" id="PF14130"/>
    </source>
</evidence>
<accession>A0ABY2KL97</accession>
<comment type="caution">
    <text evidence="2">The sequence shown here is derived from an EMBL/GenBank/DDBJ whole genome shotgun (WGS) entry which is preliminary data.</text>
</comment>
<dbReference type="EMBL" id="RPEM01000025">
    <property type="protein sequence ID" value="TGD41437.1"/>
    <property type="molecule type" value="Genomic_DNA"/>
</dbReference>
<dbReference type="Pfam" id="PF14130">
    <property type="entry name" value="Cap4_nuclease"/>
    <property type="match status" value="1"/>
</dbReference>
<dbReference type="Proteomes" id="UP000297741">
    <property type="component" value="Unassembled WGS sequence"/>
</dbReference>
<dbReference type="InterPro" id="IPR025382">
    <property type="entry name" value="Cap4-like_endonuclease_dom"/>
</dbReference>
<keyword evidence="3" id="KW-1185">Reference proteome</keyword>
<sequence length="139" mass="15559">MDAAAPYEEGGPIARKGFNYQDEIAVGFVLKMLANPQLVKIHFETHDDLVLVWDIGAPPLIAELVQVKGGEADKLWSVADLCHRRRRFRPRILARINGRAKSGLSYHFRGKLLHCRSHSIRAFCSSWSAKTSENPGYSG</sequence>
<name>A0ABY2KL97_9RHOB</name>
<protein>
    <submittedName>
        <fullName evidence="2">DUF4297 domain-containing protein</fullName>
    </submittedName>
</protein>
<reference evidence="2 3" key="1">
    <citation type="submission" date="2018-11" db="EMBL/GenBank/DDBJ databases">
        <title>Tabrizicola sp. isolated from sediment of alpine lake.</title>
        <authorList>
            <person name="Liu Z."/>
        </authorList>
    </citation>
    <scope>NUCLEOTIDE SEQUENCE [LARGE SCALE GENOMIC DNA]</scope>
    <source>
        <strain evidence="2 3">DRYC-M-16</strain>
    </source>
</reference>
<evidence type="ECO:0000313" key="2">
    <source>
        <dbReference type="EMBL" id="TGD41437.1"/>
    </source>
</evidence>
<evidence type="ECO:0000313" key="3">
    <source>
        <dbReference type="Proteomes" id="UP000297741"/>
    </source>
</evidence>
<feature type="domain" description="CD-NTase associated protein 4-like DNA endonuclease" evidence="1">
    <location>
        <begin position="10"/>
        <end position="93"/>
    </location>
</feature>
<organism evidence="2 3">
    <name type="scientific">Pseudotabrizicola sediminis</name>
    <dbReference type="NCBI Taxonomy" id="2486418"/>
    <lineage>
        <taxon>Bacteria</taxon>
        <taxon>Pseudomonadati</taxon>
        <taxon>Pseudomonadota</taxon>
        <taxon>Alphaproteobacteria</taxon>
        <taxon>Rhodobacterales</taxon>
        <taxon>Paracoccaceae</taxon>
        <taxon>Pseudotabrizicola</taxon>
    </lineage>
</organism>
<proteinExistence type="predicted"/>
<gene>
    <name evidence="2" type="ORF">EEB11_18580</name>
</gene>